<comment type="caution">
    <text evidence="2">The sequence shown here is derived from an EMBL/GenBank/DDBJ whole genome shotgun (WGS) entry which is preliminary data.</text>
</comment>
<feature type="compositionally biased region" description="Polar residues" evidence="1">
    <location>
        <begin position="400"/>
        <end position="409"/>
    </location>
</feature>
<feature type="compositionally biased region" description="Low complexity" evidence="1">
    <location>
        <begin position="1066"/>
        <end position="1075"/>
    </location>
</feature>
<gene>
    <name evidence="2" type="ORF">CBR_g36328</name>
</gene>
<feature type="compositionally biased region" description="Polar residues" evidence="1">
    <location>
        <begin position="1340"/>
        <end position="1357"/>
    </location>
</feature>
<dbReference type="OMA" id="ANNGRCA"/>
<feature type="region of interest" description="Disordered" evidence="1">
    <location>
        <begin position="1"/>
        <end position="31"/>
    </location>
</feature>
<evidence type="ECO:0000313" key="3">
    <source>
        <dbReference type="Proteomes" id="UP000265515"/>
    </source>
</evidence>
<feature type="compositionally biased region" description="Basic and acidic residues" evidence="1">
    <location>
        <begin position="16"/>
        <end position="31"/>
    </location>
</feature>
<feature type="compositionally biased region" description="Low complexity" evidence="1">
    <location>
        <begin position="1170"/>
        <end position="1179"/>
    </location>
</feature>
<proteinExistence type="predicted"/>
<evidence type="ECO:0000256" key="1">
    <source>
        <dbReference type="SAM" id="MobiDB-lite"/>
    </source>
</evidence>
<feature type="region of interest" description="Disordered" evidence="1">
    <location>
        <begin position="911"/>
        <end position="931"/>
    </location>
</feature>
<feature type="region of interest" description="Disordered" evidence="1">
    <location>
        <begin position="480"/>
        <end position="545"/>
    </location>
</feature>
<feature type="compositionally biased region" description="Polar residues" evidence="1">
    <location>
        <begin position="148"/>
        <end position="162"/>
    </location>
</feature>
<feature type="compositionally biased region" description="Low complexity" evidence="1">
    <location>
        <begin position="378"/>
        <end position="392"/>
    </location>
</feature>
<feature type="region of interest" description="Disordered" evidence="1">
    <location>
        <begin position="1318"/>
        <end position="1359"/>
    </location>
</feature>
<dbReference type="EMBL" id="BFEA01000418">
    <property type="protein sequence ID" value="GBG82797.1"/>
    <property type="molecule type" value="Genomic_DNA"/>
</dbReference>
<feature type="compositionally biased region" description="Acidic residues" evidence="1">
    <location>
        <begin position="1651"/>
        <end position="1671"/>
    </location>
</feature>
<feature type="region of interest" description="Disordered" evidence="1">
    <location>
        <begin position="1422"/>
        <end position="1443"/>
    </location>
</feature>
<feature type="compositionally biased region" description="Low complexity" evidence="1">
    <location>
        <begin position="132"/>
        <end position="147"/>
    </location>
</feature>
<feature type="region of interest" description="Disordered" evidence="1">
    <location>
        <begin position="1059"/>
        <end position="1078"/>
    </location>
</feature>
<feature type="compositionally biased region" description="Low complexity" evidence="1">
    <location>
        <begin position="263"/>
        <end position="292"/>
    </location>
</feature>
<feature type="compositionally biased region" description="Low complexity" evidence="1">
    <location>
        <begin position="528"/>
        <end position="537"/>
    </location>
</feature>
<evidence type="ECO:0000313" key="2">
    <source>
        <dbReference type="EMBL" id="GBG82797.1"/>
    </source>
</evidence>
<feature type="compositionally biased region" description="Low complexity" evidence="1">
    <location>
        <begin position="1329"/>
        <end position="1339"/>
    </location>
</feature>
<protein>
    <submittedName>
        <fullName evidence="2">Uncharacterized protein</fullName>
    </submittedName>
</protein>
<feature type="region of interest" description="Disordered" evidence="1">
    <location>
        <begin position="246"/>
        <end position="292"/>
    </location>
</feature>
<sequence length="1715" mass="173377">MTSVGQCKPQMGGNGRSREADPSKVRRDGRLDSFYETIDAPKWVDLSSCEEEAEDVETWWDSHEKSARVENANEDDDDTAGEGVKKLSYGVYDIQLVEKATITASSVSGKSTTAGQKDGHVVKHGTAVASLVSTSSSSSRTSATSSSCRTPFSPSTANTRLSYNPPPPPPKSPAERVASPSIKSSICKPLFTSQTSHQQSPKPSVSCMSSSPLPSTSSSALQLSQKSVGGMLSIVGASVGSNVAGTAVRKESRPVGGAMSRLGGSPSAAATGTAPNASSFAPPAASERGRPAASAAIAAASAAASAQSPAEAGQTGASPGVHRLPVCGSKPPTPPSMGTMAGESAGATGSGAQVAPVAPALPASSPGRSTEIGRGSGAQAATVAPALPASSPGQRMIGNARQNSPSTAVTAGLATSQTPAASPTAQGRSGSTAARPASAAVQSSCSTSSSPLSSPLLCPSLPLSFSVMLNPLFDSLVDGLDPSGRPSSTPLRPPPVPMNTAFDERGGRQLQPSPVILPHHQANAMRASPSSSQPPSQKEVLSTSPTVVRLDSGAAVSSGTRSPGSSPFSSARVVPSRALESSSVVSLTSLQDVVNKSPPLLIPKPTSLLPASPCSSLASSLEGADITVNQASSTALDFEAGQATSASAASLGDDEGREGRFLASRCPPAAANRTEATTGTAGQSLAAHSLAAAASEKLLLSVASSVSDPRTDAAYAGVPANAAKALSPLLSAAKTVANGAGASPLSGPERTAALARAAATAAPALATAIIASASRASLQSSPAAAAAAAPAATALPAGLDVAVRNDRPVLVTPPSEFPHVHTPSTSPPPSATASARHSLCQTNLPCTTSNAPPPAKSLAGRDGLHHLHGVHCSRQLAGTPSAVTVLGGRTMPSQLSPPGLAPVMEALASMTMSPSSSGGNSSGSSPETVKRQRISITMPPSRGAKRCLGQSFCALPTAPANCSTAVTSSAHAFPAFHHGPGAVASTVGYPMYMGVPHPPPNAQQYLASSVEGTAIATTMGSFTCNPSTTAVSAACVPSGGGGPFAAGPPPSQLPLLPGGGGGHVVATSSSDSSAPGGAGTAIHHHLPPFFKNSPFDLNLPCWWGPSSTTSRSMAGHLSSGSTLEASTVVENAAYLNAAHSDLNTIVKSVDGSHGPPFPAWLSGTSAGLSQQQQQQQQQQSIACASPHRLRASENADVCASLGKSGTTSPSGKSSFGGGKCNCHHHANSLSASPSSLSRSLCLSTVRSPGSEGVMRKRWGAVGTAISGRGGGLNPSSSSTRVAGKMPENCGQCENCSASQSRCVVARIPCSSRSLIPGRERVGGGGVAGGRSSSSGGSSRLNMRTSSSGGNIRSSANNGRCAVHDSCSDALFRSGDGVGSINTSNCSSRLNNLRRNAGSGNKSGGVKNECGCGRCRRERTATTTVWSSTMRSTTTWGSSPTGRLSNQTSSSVCAAASRSCRHIRHVASGATQNGMEAMMMSSGSSARQSCRLSRHQHTAVSPRSYHRRKSIVPISQTAVRQMVVRAQESGSKMIVPIAAKNRGGGGGGGGGVCNALAEKRGNHVLVDRAAQPEAAGEKVVVAYVNINLKGIAGSGGRRKKGGLRLRLGTSLLQQGLATRFSRRKSMLLLRRRKKREEGMVATGSRSSSTEGKDEESIEVEEERATDDDECEREDQPAAAMKDNYTRLDRLAQIDPEAAALLRGVLQSSLGRDVRLA</sequence>
<dbReference type="Gramene" id="GBG82797">
    <property type="protein sequence ID" value="GBG82797"/>
    <property type="gene ID" value="CBR_g36328"/>
</dbReference>
<feature type="compositionally biased region" description="Polar residues" evidence="1">
    <location>
        <begin position="1424"/>
        <end position="1443"/>
    </location>
</feature>
<dbReference type="Proteomes" id="UP000265515">
    <property type="component" value="Unassembled WGS sequence"/>
</dbReference>
<accession>A0A388LKJ3</accession>
<feature type="compositionally biased region" description="Low complexity" evidence="1">
    <location>
        <begin position="913"/>
        <end position="926"/>
    </location>
</feature>
<feature type="region of interest" description="Disordered" evidence="1">
    <location>
        <begin position="1156"/>
        <end position="1184"/>
    </location>
</feature>
<feature type="region of interest" description="Disordered" evidence="1">
    <location>
        <begin position="810"/>
        <end position="834"/>
    </location>
</feature>
<organism evidence="2 3">
    <name type="scientific">Chara braunii</name>
    <name type="common">Braun's stonewort</name>
    <dbReference type="NCBI Taxonomy" id="69332"/>
    <lineage>
        <taxon>Eukaryota</taxon>
        <taxon>Viridiplantae</taxon>
        <taxon>Streptophyta</taxon>
        <taxon>Charophyceae</taxon>
        <taxon>Charales</taxon>
        <taxon>Characeae</taxon>
        <taxon>Chara</taxon>
    </lineage>
</organism>
<feature type="region of interest" description="Disordered" evidence="1">
    <location>
        <begin position="55"/>
        <end position="83"/>
    </location>
</feature>
<feature type="region of interest" description="Disordered" evidence="1">
    <location>
        <begin position="1631"/>
        <end position="1682"/>
    </location>
</feature>
<feature type="region of interest" description="Disordered" evidence="1">
    <location>
        <begin position="132"/>
        <end position="222"/>
    </location>
</feature>
<feature type="region of interest" description="Disordered" evidence="1">
    <location>
        <begin position="308"/>
        <end position="436"/>
    </location>
</feature>
<feature type="compositionally biased region" description="Low complexity" evidence="1">
    <location>
        <begin position="336"/>
        <end position="366"/>
    </location>
</feature>
<keyword evidence="3" id="KW-1185">Reference proteome</keyword>
<feature type="compositionally biased region" description="Low complexity" evidence="1">
    <location>
        <begin position="199"/>
        <end position="222"/>
    </location>
</feature>
<reference evidence="2 3" key="1">
    <citation type="journal article" date="2018" name="Cell">
        <title>The Chara Genome: Secondary Complexity and Implications for Plant Terrestrialization.</title>
        <authorList>
            <person name="Nishiyama T."/>
            <person name="Sakayama H."/>
            <person name="Vries J.D."/>
            <person name="Buschmann H."/>
            <person name="Saint-Marcoux D."/>
            <person name="Ullrich K.K."/>
            <person name="Haas F.B."/>
            <person name="Vanderstraeten L."/>
            <person name="Becker D."/>
            <person name="Lang D."/>
            <person name="Vosolsobe S."/>
            <person name="Rombauts S."/>
            <person name="Wilhelmsson P.K.I."/>
            <person name="Janitza P."/>
            <person name="Kern R."/>
            <person name="Heyl A."/>
            <person name="Rumpler F."/>
            <person name="Villalobos L.I.A.C."/>
            <person name="Clay J.M."/>
            <person name="Skokan R."/>
            <person name="Toyoda A."/>
            <person name="Suzuki Y."/>
            <person name="Kagoshima H."/>
            <person name="Schijlen E."/>
            <person name="Tajeshwar N."/>
            <person name="Catarino B."/>
            <person name="Hetherington A.J."/>
            <person name="Saltykova A."/>
            <person name="Bonnot C."/>
            <person name="Breuninger H."/>
            <person name="Symeonidi A."/>
            <person name="Radhakrishnan G.V."/>
            <person name="Van Nieuwerburgh F."/>
            <person name="Deforce D."/>
            <person name="Chang C."/>
            <person name="Karol K.G."/>
            <person name="Hedrich R."/>
            <person name="Ulvskov P."/>
            <person name="Glockner G."/>
            <person name="Delwiche C.F."/>
            <person name="Petrasek J."/>
            <person name="Van de Peer Y."/>
            <person name="Friml J."/>
            <person name="Beilby M."/>
            <person name="Dolan L."/>
            <person name="Kohara Y."/>
            <person name="Sugano S."/>
            <person name="Fujiyama A."/>
            <person name="Delaux P.-M."/>
            <person name="Quint M."/>
            <person name="TheiBen G."/>
            <person name="Hagemann M."/>
            <person name="Harholt J."/>
            <person name="Dunand C."/>
            <person name="Zachgo S."/>
            <person name="Langdale J."/>
            <person name="Maumus F."/>
            <person name="Straeten D.V.D."/>
            <person name="Gould S.B."/>
            <person name="Rensing S.A."/>
        </authorList>
    </citation>
    <scope>NUCLEOTIDE SEQUENCE [LARGE SCALE GENOMIC DNA]</scope>
    <source>
        <strain evidence="2 3">S276</strain>
    </source>
</reference>
<name>A0A388LKJ3_CHABU</name>
<feature type="compositionally biased region" description="Low complexity" evidence="1">
    <location>
        <begin position="414"/>
        <end position="426"/>
    </location>
</feature>